<evidence type="ECO:0000256" key="5">
    <source>
        <dbReference type="ARBA" id="ARBA00023002"/>
    </source>
</evidence>
<gene>
    <name evidence="9" type="ORF">E4656_15450</name>
</gene>
<keyword evidence="5" id="KW-0560">Oxidoreductase</keyword>
<evidence type="ECO:0000256" key="7">
    <source>
        <dbReference type="SAM" id="MobiDB-lite"/>
    </source>
</evidence>
<evidence type="ECO:0000256" key="4">
    <source>
        <dbReference type="ARBA" id="ARBA00022964"/>
    </source>
</evidence>
<dbReference type="RefSeq" id="WP_135484188.1">
    <property type="nucleotide sequence ID" value="NZ_SRMF01000007.1"/>
</dbReference>
<dbReference type="InterPro" id="IPR044862">
    <property type="entry name" value="Pro_4_hyd_alph_FE2OG_OXY"/>
</dbReference>
<dbReference type="Pfam" id="PF13640">
    <property type="entry name" value="2OG-FeII_Oxy_3"/>
    <property type="match status" value="1"/>
</dbReference>
<evidence type="ECO:0000259" key="8">
    <source>
        <dbReference type="PROSITE" id="PS51471"/>
    </source>
</evidence>
<evidence type="ECO:0000256" key="6">
    <source>
        <dbReference type="ARBA" id="ARBA00023004"/>
    </source>
</evidence>
<dbReference type="Proteomes" id="UP000297475">
    <property type="component" value="Unassembled WGS sequence"/>
</dbReference>
<keyword evidence="3" id="KW-0847">Vitamin C</keyword>
<name>A0A4Z0W9D0_9GAMM</name>
<dbReference type="PANTHER" id="PTHR12907:SF26">
    <property type="entry name" value="HIF PROLYL HYDROXYLASE, ISOFORM C"/>
    <property type="match status" value="1"/>
</dbReference>
<keyword evidence="6" id="KW-0408">Iron</keyword>
<dbReference type="GO" id="GO:0031543">
    <property type="term" value="F:peptidyl-proline dioxygenase activity"/>
    <property type="evidence" value="ECO:0007669"/>
    <property type="project" value="TreeGrafter"/>
</dbReference>
<organism evidence="9 10">
    <name type="scientific">Natronospirillum operosum</name>
    <dbReference type="NCBI Taxonomy" id="2759953"/>
    <lineage>
        <taxon>Bacteria</taxon>
        <taxon>Pseudomonadati</taxon>
        <taxon>Pseudomonadota</taxon>
        <taxon>Gammaproteobacteria</taxon>
        <taxon>Oceanospirillales</taxon>
        <taxon>Natronospirillaceae</taxon>
        <taxon>Natronospirillum</taxon>
    </lineage>
</organism>
<keyword evidence="2" id="KW-0479">Metal-binding</keyword>
<keyword evidence="10" id="KW-1185">Reference proteome</keyword>
<dbReference type="GO" id="GO:0071456">
    <property type="term" value="P:cellular response to hypoxia"/>
    <property type="evidence" value="ECO:0007669"/>
    <property type="project" value="TreeGrafter"/>
</dbReference>
<evidence type="ECO:0000313" key="9">
    <source>
        <dbReference type="EMBL" id="TGG91777.1"/>
    </source>
</evidence>
<dbReference type="PANTHER" id="PTHR12907">
    <property type="entry name" value="EGL NINE HOMOLOG-RELATED"/>
    <property type="match status" value="1"/>
</dbReference>
<reference evidence="9 10" key="1">
    <citation type="submission" date="2019-04" db="EMBL/GenBank/DDBJ databases">
        <title>Natronospirillum operosus gen. nov., sp. nov., a haloalkaliphilic satellite isolated from decaying biomass of laboratory culture of cyanobacterium Geitlerinema sp. and proposal of Natronospirillaceae fam. nov. and Saccharospirillaceae fam. nov.</title>
        <authorList>
            <person name="Kevbrin V."/>
            <person name="Boltyanskaya Y."/>
            <person name="Koziaeva V."/>
            <person name="Grouzdev D.S."/>
            <person name="Park M."/>
            <person name="Cho J."/>
        </authorList>
    </citation>
    <scope>NUCLEOTIDE SEQUENCE [LARGE SCALE GENOMIC DNA]</scope>
    <source>
        <strain evidence="9 10">G-116</strain>
    </source>
</reference>
<keyword evidence="4" id="KW-0223">Dioxygenase</keyword>
<dbReference type="SMART" id="SM00702">
    <property type="entry name" value="P4Hc"/>
    <property type="match status" value="1"/>
</dbReference>
<comment type="caution">
    <text evidence="9">The sequence shown here is derived from an EMBL/GenBank/DDBJ whole genome shotgun (WGS) entry which is preliminary data.</text>
</comment>
<evidence type="ECO:0000256" key="3">
    <source>
        <dbReference type="ARBA" id="ARBA00022896"/>
    </source>
</evidence>
<evidence type="ECO:0000313" key="10">
    <source>
        <dbReference type="Proteomes" id="UP000297475"/>
    </source>
</evidence>
<evidence type="ECO:0000256" key="1">
    <source>
        <dbReference type="ARBA" id="ARBA00001961"/>
    </source>
</evidence>
<proteinExistence type="predicted"/>
<dbReference type="AlphaFoldDB" id="A0A4Z0W9D0"/>
<feature type="region of interest" description="Disordered" evidence="7">
    <location>
        <begin position="1"/>
        <end position="21"/>
    </location>
</feature>
<accession>A0A4Z0W9D0</accession>
<dbReference type="PROSITE" id="PS51471">
    <property type="entry name" value="FE2OG_OXY"/>
    <property type="match status" value="1"/>
</dbReference>
<feature type="domain" description="Fe2OG dioxygenase" evidence="8">
    <location>
        <begin position="113"/>
        <end position="216"/>
    </location>
</feature>
<evidence type="ECO:0000256" key="2">
    <source>
        <dbReference type="ARBA" id="ARBA00022723"/>
    </source>
</evidence>
<dbReference type="EMBL" id="SRMF01000007">
    <property type="protein sequence ID" value="TGG91777.1"/>
    <property type="molecule type" value="Genomic_DNA"/>
</dbReference>
<dbReference type="OrthoDB" id="9783171at2"/>
<dbReference type="Gene3D" id="2.60.120.620">
    <property type="entry name" value="q2cbj1_9rhob like domain"/>
    <property type="match status" value="1"/>
</dbReference>
<dbReference type="GO" id="GO:0008198">
    <property type="term" value="F:ferrous iron binding"/>
    <property type="evidence" value="ECO:0007669"/>
    <property type="project" value="TreeGrafter"/>
</dbReference>
<sequence>MAQASSLELGTRRTGPPPPDEPYAAIVDALASQGYAVCHEFLPTADVLALLQHSQALQAQQALQRAGIGRGQDYQTNRFVRQDQIHWLQGTEAVEQRFLAPMAELRLAINRALFMGLFDYEAHLAVYPEGAFYKKHIDAFQGRTNRRLSTVLYLNFDWQPADGGALRFYDPEQPEQALFDLPPTAGTLVVFESERFWHEVLPAQRQRYSIAGWFRINASTGWRVDPPS</sequence>
<dbReference type="InterPro" id="IPR005123">
    <property type="entry name" value="Oxoglu/Fe-dep_dioxygenase_dom"/>
</dbReference>
<protein>
    <submittedName>
        <fullName evidence="9">2OG-Fe(II) oxygenase</fullName>
    </submittedName>
</protein>
<dbReference type="InterPro" id="IPR006620">
    <property type="entry name" value="Pro_4_hyd_alph"/>
</dbReference>
<dbReference type="GO" id="GO:0031418">
    <property type="term" value="F:L-ascorbic acid binding"/>
    <property type="evidence" value="ECO:0007669"/>
    <property type="project" value="UniProtKB-KW"/>
</dbReference>
<dbReference type="InterPro" id="IPR051559">
    <property type="entry name" value="HIF_prolyl_hydroxylases"/>
</dbReference>
<comment type="cofactor">
    <cofactor evidence="1">
        <name>L-ascorbate</name>
        <dbReference type="ChEBI" id="CHEBI:38290"/>
    </cofactor>
</comment>